<gene>
    <name evidence="2" type="ORF">ACFOUT_01045</name>
</gene>
<evidence type="ECO:0000256" key="1">
    <source>
        <dbReference type="SAM" id="SignalP"/>
    </source>
</evidence>
<organism evidence="2 3">
    <name type="scientific">Euzebyella saccharophila</name>
    <dbReference type="NCBI Taxonomy" id="679664"/>
    <lineage>
        <taxon>Bacteria</taxon>
        <taxon>Pseudomonadati</taxon>
        <taxon>Bacteroidota</taxon>
        <taxon>Flavobacteriia</taxon>
        <taxon>Flavobacteriales</taxon>
        <taxon>Flavobacteriaceae</taxon>
        <taxon>Euzebyella</taxon>
    </lineage>
</organism>
<dbReference type="EMBL" id="JBHSAW010000001">
    <property type="protein sequence ID" value="MFC4094441.1"/>
    <property type="molecule type" value="Genomic_DNA"/>
</dbReference>
<comment type="caution">
    <text evidence="2">The sequence shown here is derived from an EMBL/GenBank/DDBJ whole genome shotgun (WGS) entry which is preliminary data.</text>
</comment>
<evidence type="ECO:0000313" key="2">
    <source>
        <dbReference type="EMBL" id="MFC4094441.1"/>
    </source>
</evidence>
<dbReference type="PROSITE" id="PS51257">
    <property type="entry name" value="PROKAR_LIPOPROTEIN"/>
    <property type="match status" value="1"/>
</dbReference>
<name>A0ABV8JJS0_9FLAO</name>
<dbReference type="RefSeq" id="WP_192462665.1">
    <property type="nucleotide sequence ID" value="NZ_JACYFJ010000004.1"/>
</dbReference>
<dbReference type="Proteomes" id="UP001595814">
    <property type="component" value="Unassembled WGS sequence"/>
</dbReference>
<reference evidence="3" key="1">
    <citation type="journal article" date="2019" name="Int. J. Syst. Evol. Microbiol.">
        <title>The Global Catalogue of Microorganisms (GCM) 10K type strain sequencing project: providing services to taxonomists for standard genome sequencing and annotation.</title>
        <authorList>
            <consortium name="The Broad Institute Genomics Platform"/>
            <consortium name="The Broad Institute Genome Sequencing Center for Infectious Disease"/>
            <person name="Wu L."/>
            <person name="Ma J."/>
        </authorList>
    </citation>
    <scope>NUCLEOTIDE SEQUENCE [LARGE SCALE GENOMIC DNA]</scope>
    <source>
        <strain evidence="3">CECT 7477</strain>
    </source>
</reference>
<feature type="chain" id="PRO_5045809571" description="Lipoprotein" evidence="1">
    <location>
        <begin position="24"/>
        <end position="281"/>
    </location>
</feature>
<protein>
    <recommendedName>
        <fullName evidence="4">Lipoprotein</fullName>
    </recommendedName>
</protein>
<feature type="signal peptide" evidence="1">
    <location>
        <begin position="1"/>
        <end position="23"/>
    </location>
</feature>
<accession>A0ABV8JJS0</accession>
<keyword evidence="3" id="KW-1185">Reference proteome</keyword>
<evidence type="ECO:0008006" key="4">
    <source>
        <dbReference type="Google" id="ProtNLM"/>
    </source>
</evidence>
<sequence>MKIFKTFLFAISFMSLLMGCVNLGHVTNFSKTSIEALQTYGNLSQSFTSVCTQDCELKHISNYNVYKTKCECGGNVKADSITNAIYRATVEYLHGLMAVSDKTSAKFETADLTNTLATGNYGPIKLNSEDVASYSKLTSLILRAYSGIRSRKKINSYVTEGHEPFQHLLYFLEFNLSQNLNGKLEVQKKSIQNFYFDFVHDTHLSSYERTKFAEDYFEKKATIERHQNELKLFGDLVNEVKEGHKLLLQNLDQLTDEEVKNNLAKTAQKLALGARIISQLK</sequence>
<keyword evidence="1" id="KW-0732">Signal</keyword>
<evidence type="ECO:0000313" key="3">
    <source>
        <dbReference type="Proteomes" id="UP001595814"/>
    </source>
</evidence>
<proteinExistence type="predicted"/>